<reference evidence="1" key="1">
    <citation type="submission" date="2021-07" db="EMBL/GenBank/DDBJ databases">
        <authorList>
            <person name="Catto M.A."/>
            <person name="Jacobson A."/>
            <person name="Kennedy G."/>
            <person name="Labadie P."/>
            <person name="Hunt B.G."/>
            <person name="Srinivasan R."/>
        </authorList>
    </citation>
    <scope>NUCLEOTIDE SEQUENCE</scope>
    <source>
        <strain evidence="1">PL_HMW_Pooled</strain>
        <tissue evidence="1">Head</tissue>
    </source>
</reference>
<name>A0AAE1HN23_9NEOP</name>
<protein>
    <submittedName>
        <fullName evidence="1">4-hydroxy-tetrahydrodipicolinate synthase</fullName>
    </submittedName>
</protein>
<accession>A0AAE1HN23</accession>
<sequence length="110" mass="12128">MGSETLRYGVTPSWCARRSTSWSSGTGGSKNCARRIIETIHSAMVVLELGSHRARYNSSFASSCLLVDQYSRLMAARSWAYISQFLIRCNAVASLQTTSSWVRPAAANRC</sequence>
<organism evidence="1 2">
    <name type="scientific">Frankliniella fusca</name>
    <dbReference type="NCBI Taxonomy" id="407009"/>
    <lineage>
        <taxon>Eukaryota</taxon>
        <taxon>Metazoa</taxon>
        <taxon>Ecdysozoa</taxon>
        <taxon>Arthropoda</taxon>
        <taxon>Hexapoda</taxon>
        <taxon>Insecta</taxon>
        <taxon>Pterygota</taxon>
        <taxon>Neoptera</taxon>
        <taxon>Paraneoptera</taxon>
        <taxon>Thysanoptera</taxon>
        <taxon>Terebrantia</taxon>
        <taxon>Thripoidea</taxon>
        <taxon>Thripidae</taxon>
        <taxon>Frankliniella</taxon>
    </lineage>
</organism>
<keyword evidence="2" id="KW-1185">Reference proteome</keyword>
<dbReference type="Proteomes" id="UP001219518">
    <property type="component" value="Unassembled WGS sequence"/>
</dbReference>
<dbReference type="AlphaFoldDB" id="A0AAE1HN23"/>
<proteinExistence type="predicted"/>
<evidence type="ECO:0000313" key="1">
    <source>
        <dbReference type="EMBL" id="KAK3924158.1"/>
    </source>
</evidence>
<comment type="caution">
    <text evidence="1">The sequence shown here is derived from an EMBL/GenBank/DDBJ whole genome shotgun (WGS) entry which is preliminary data.</text>
</comment>
<gene>
    <name evidence="1" type="ORF">KUF71_012242</name>
</gene>
<dbReference type="EMBL" id="JAHWGI010001167">
    <property type="protein sequence ID" value="KAK3924158.1"/>
    <property type="molecule type" value="Genomic_DNA"/>
</dbReference>
<evidence type="ECO:0000313" key="2">
    <source>
        <dbReference type="Proteomes" id="UP001219518"/>
    </source>
</evidence>
<reference evidence="1" key="2">
    <citation type="journal article" date="2023" name="BMC Genomics">
        <title>Pest status, molecular evolution, and epigenetic factors derived from the genome assembly of Frankliniella fusca, a thysanopteran phytovirus vector.</title>
        <authorList>
            <person name="Catto M.A."/>
            <person name="Labadie P.E."/>
            <person name="Jacobson A.L."/>
            <person name="Kennedy G.G."/>
            <person name="Srinivasan R."/>
            <person name="Hunt B.G."/>
        </authorList>
    </citation>
    <scope>NUCLEOTIDE SEQUENCE</scope>
    <source>
        <strain evidence="1">PL_HMW_Pooled</strain>
    </source>
</reference>